<evidence type="ECO:0000256" key="1">
    <source>
        <dbReference type="SAM" id="MobiDB-lite"/>
    </source>
</evidence>
<name>A0A1G8UD94_9EURY</name>
<evidence type="ECO:0000259" key="2">
    <source>
        <dbReference type="Pfam" id="PF26451"/>
    </source>
</evidence>
<protein>
    <recommendedName>
        <fullName evidence="2">DUF8130 domain-containing protein</fullName>
    </recommendedName>
</protein>
<feature type="region of interest" description="Disordered" evidence="1">
    <location>
        <begin position="115"/>
        <end position="134"/>
    </location>
</feature>
<proteinExistence type="predicted"/>
<dbReference type="RefSeq" id="WP_092700461.1">
    <property type="nucleotide sequence ID" value="NZ_FNFC01000004.1"/>
</dbReference>
<dbReference type="AlphaFoldDB" id="A0A1G8UD94"/>
<feature type="domain" description="DUF8130" evidence="2">
    <location>
        <begin position="1"/>
        <end position="187"/>
    </location>
</feature>
<accession>A0A1G8UD94</accession>
<gene>
    <name evidence="3" type="ORF">SAMN05216226_104191</name>
</gene>
<dbReference type="Proteomes" id="UP000198856">
    <property type="component" value="Unassembled WGS sequence"/>
</dbReference>
<dbReference type="EMBL" id="FNFC01000004">
    <property type="protein sequence ID" value="SDJ51741.1"/>
    <property type="molecule type" value="Genomic_DNA"/>
</dbReference>
<sequence length="206" mass="22586">MKRRKLLRCAPLVYLGIAGCATESEPTPTETARTFERHVSVTAVDQPSGNGPVEFDVTVPDVAVTSETTAFLEISTTNTGGSVWEVQTPFYKGKSASNEGVLLYSLDAADHPPREYEPSCYVDPEPSQESVSYTGEGLPTHDLAPSETVTDEYILVDDPTHAGCFPAERYRFESTPALSDENDDWMKDVDLSWGFSIELAEPVSQR</sequence>
<dbReference type="Pfam" id="PF26451">
    <property type="entry name" value="DUF8130"/>
    <property type="match status" value="1"/>
</dbReference>
<dbReference type="PROSITE" id="PS51257">
    <property type="entry name" value="PROKAR_LIPOPROTEIN"/>
    <property type="match status" value="1"/>
</dbReference>
<reference evidence="3 4" key="1">
    <citation type="submission" date="2016-10" db="EMBL/GenBank/DDBJ databases">
        <authorList>
            <person name="de Groot N.N."/>
        </authorList>
    </citation>
    <scope>NUCLEOTIDE SEQUENCE [LARGE SCALE GENOMIC DNA]</scope>
    <source>
        <strain evidence="3 4">IBRC-M10015</strain>
    </source>
</reference>
<dbReference type="InterPro" id="IPR058443">
    <property type="entry name" value="DUF8130"/>
</dbReference>
<organism evidence="3 4">
    <name type="scientific">Halovenus aranensis</name>
    <dbReference type="NCBI Taxonomy" id="890420"/>
    <lineage>
        <taxon>Archaea</taxon>
        <taxon>Methanobacteriati</taxon>
        <taxon>Methanobacteriota</taxon>
        <taxon>Stenosarchaea group</taxon>
        <taxon>Halobacteria</taxon>
        <taxon>Halobacteriales</taxon>
        <taxon>Haloarculaceae</taxon>
        <taxon>Halovenus</taxon>
    </lineage>
</organism>
<evidence type="ECO:0000313" key="4">
    <source>
        <dbReference type="Proteomes" id="UP000198856"/>
    </source>
</evidence>
<evidence type="ECO:0000313" key="3">
    <source>
        <dbReference type="EMBL" id="SDJ51741.1"/>
    </source>
</evidence>
<keyword evidence="4" id="KW-1185">Reference proteome</keyword>
<dbReference type="OrthoDB" id="206507at2157"/>